<evidence type="ECO:0008006" key="2">
    <source>
        <dbReference type="Google" id="ProtNLM"/>
    </source>
</evidence>
<proteinExistence type="predicted"/>
<accession>A0A3B0ZAT1</accession>
<gene>
    <name evidence="1" type="ORF">MNBD_GAMMA16-1179</name>
</gene>
<dbReference type="Pfam" id="PF14334">
    <property type="entry name" value="DUF4390"/>
    <property type="match status" value="1"/>
</dbReference>
<dbReference type="AlphaFoldDB" id="A0A3B0ZAT1"/>
<organism evidence="1">
    <name type="scientific">hydrothermal vent metagenome</name>
    <dbReference type="NCBI Taxonomy" id="652676"/>
    <lineage>
        <taxon>unclassified sequences</taxon>
        <taxon>metagenomes</taxon>
        <taxon>ecological metagenomes</taxon>
    </lineage>
</organism>
<dbReference type="InterPro" id="IPR025500">
    <property type="entry name" value="DUF4390"/>
</dbReference>
<reference evidence="1" key="1">
    <citation type="submission" date="2018-06" db="EMBL/GenBank/DDBJ databases">
        <authorList>
            <person name="Zhirakovskaya E."/>
        </authorList>
    </citation>
    <scope>NUCLEOTIDE SEQUENCE</scope>
</reference>
<sequence>MRAQQYCLLLLLLLSPFKSFAEQDFKVNDVEGMWRDGVYHIDIRITSLLSGNAIEALHKGVALTIVLDVYVTKSRRYWLDKQVASLSQRYVLRYHALSDQYLIENLNSGVKESFSSLQTALDVMGDIDDLPILDRRNVQASERYYARARVRLDLDALPVPLRMLAYFMPNWQLSSDWYIWTLRM</sequence>
<dbReference type="EMBL" id="UOFO01000149">
    <property type="protein sequence ID" value="VAW88651.1"/>
    <property type="molecule type" value="Genomic_DNA"/>
</dbReference>
<evidence type="ECO:0000313" key="1">
    <source>
        <dbReference type="EMBL" id="VAW88651.1"/>
    </source>
</evidence>
<name>A0A3B0ZAT1_9ZZZZ</name>
<protein>
    <recommendedName>
        <fullName evidence="2">Proline rich signal peptide protein</fullName>
    </recommendedName>
</protein>